<evidence type="ECO:0000313" key="2">
    <source>
        <dbReference type="Proteomes" id="UP001597497"/>
    </source>
</evidence>
<evidence type="ECO:0008006" key="3">
    <source>
        <dbReference type="Google" id="ProtNLM"/>
    </source>
</evidence>
<comment type="caution">
    <text evidence="1">The sequence shown here is derived from an EMBL/GenBank/DDBJ whole genome shotgun (WGS) entry which is preliminary data.</text>
</comment>
<dbReference type="RefSeq" id="WP_379930565.1">
    <property type="nucleotide sequence ID" value="NZ_JBHUMM010000043.1"/>
</dbReference>
<gene>
    <name evidence="1" type="ORF">ACFSUC_15670</name>
</gene>
<dbReference type="EMBL" id="JBHUMM010000043">
    <property type="protein sequence ID" value="MFD2673008.1"/>
    <property type="molecule type" value="Genomic_DNA"/>
</dbReference>
<reference evidence="2" key="1">
    <citation type="journal article" date="2019" name="Int. J. Syst. Evol. Microbiol.">
        <title>The Global Catalogue of Microorganisms (GCM) 10K type strain sequencing project: providing services to taxonomists for standard genome sequencing and annotation.</title>
        <authorList>
            <consortium name="The Broad Institute Genomics Platform"/>
            <consortium name="The Broad Institute Genome Sequencing Center for Infectious Disease"/>
            <person name="Wu L."/>
            <person name="Ma J."/>
        </authorList>
    </citation>
    <scope>NUCLEOTIDE SEQUENCE [LARGE SCALE GENOMIC DNA]</scope>
    <source>
        <strain evidence="2">KCTC 33676</strain>
    </source>
</reference>
<evidence type="ECO:0000313" key="1">
    <source>
        <dbReference type="EMBL" id="MFD2673008.1"/>
    </source>
</evidence>
<name>A0ABW5RD94_9BACL</name>
<proteinExistence type="predicted"/>
<sequence>MGTVLWGTQEADMRPLKSRLDFPSCTGPIRPRDAEQVVVCWQVKEYRGSGKWMLNVPAYARRLSQPGELEKWMKLHQLPYDDSGKALYQMVVFHQEVLAVFRRETQLLQEPGLRHKGDGWKEVEWDPSRPALRKLSRLAKRGLYAIGLDFGTVGLSWDPQGEPVVVSATSALFSPLTAGYSGSEQFEQADRWWTRIADCLNAFHHHMEAEWTRCHHRHPTNTEDQPDWQMGTDLEFVMCAPSGRVLLAERWLGRKGTVGSDCLRTKEDRLIFPLAELRPQPARTPRELIQHIRKAMHEAAVKMQGTEAVWLAGGMPVKGIPLGGHLHFSGFSSNPFFVRALDNYLTLPLMLIEDDGTRKRRPKYGYPGDVRFKRHGGFEYRTPPSWIVSPRIAKGVAALADVIARHYWSLADRPLDDFEVAEAYYSGDKRIIYPVVQQLWKQLESTAAYSEHASYLIPFKKQIFQKQVWHADRDIRKAWRIFPFQAESISPSKEAESMI</sequence>
<organism evidence="1 2">
    <name type="scientific">Marinicrinis sediminis</name>
    <dbReference type="NCBI Taxonomy" id="1652465"/>
    <lineage>
        <taxon>Bacteria</taxon>
        <taxon>Bacillati</taxon>
        <taxon>Bacillota</taxon>
        <taxon>Bacilli</taxon>
        <taxon>Bacillales</taxon>
        <taxon>Paenibacillaceae</taxon>
    </lineage>
</organism>
<keyword evidence="2" id="KW-1185">Reference proteome</keyword>
<dbReference type="Pfam" id="PF14395">
    <property type="entry name" value="COOH-NH2_lig"/>
    <property type="match status" value="1"/>
</dbReference>
<protein>
    <recommendedName>
        <fullName evidence="3">Phage phiEco32-like COOH-NH2 ligase-type 2</fullName>
    </recommendedName>
</protein>
<accession>A0ABW5RD94</accession>
<dbReference type="Proteomes" id="UP001597497">
    <property type="component" value="Unassembled WGS sequence"/>
</dbReference>
<dbReference type="InterPro" id="IPR025681">
    <property type="entry name" value="COOH-NH2_lig"/>
</dbReference>